<dbReference type="AlphaFoldDB" id="A0A820ERR4"/>
<accession>A0A820ERR4</accession>
<name>A0A820ERR4_9BILA</name>
<protein>
    <submittedName>
        <fullName evidence="2">Uncharacterized protein</fullName>
    </submittedName>
</protein>
<proteinExistence type="predicted"/>
<keyword evidence="1" id="KW-1133">Transmembrane helix</keyword>
<keyword evidence="1" id="KW-0812">Transmembrane</keyword>
<evidence type="ECO:0000313" key="3">
    <source>
        <dbReference type="Proteomes" id="UP000663844"/>
    </source>
</evidence>
<organism evidence="2 3">
    <name type="scientific">Adineta steineri</name>
    <dbReference type="NCBI Taxonomy" id="433720"/>
    <lineage>
        <taxon>Eukaryota</taxon>
        <taxon>Metazoa</taxon>
        <taxon>Spiralia</taxon>
        <taxon>Gnathifera</taxon>
        <taxon>Rotifera</taxon>
        <taxon>Eurotatoria</taxon>
        <taxon>Bdelloidea</taxon>
        <taxon>Adinetida</taxon>
        <taxon>Adinetidae</taxon>
        <taxon>Adineta</taxon>
    </lineage>
</organism>
<evidence type="ECO:0000313" key="2">
    <source>
        <dbReference type="EMBL" id="CAF4252941.1"/>
    </source>
</evidence>
<reference evidence="2" key="1">
    <citation type="submission" date="2021-02" db="EMBL/GenBank/DDBJ databases">
        <authorList>
            <person name="Nowell W R."/>
        </authorList>
    </citation>
    <scope>NUCLEOTIDE SEQUENCE</scope>
</reference>
<dbReference type="EMBL" id="CAJOAZ010012474">
    <property type="protein sequence ID" value="CAF4252941.1"/>
    <property type="molecule type" value="Genomic_DNA"/>
</dbReference>
<keyword evidence="1" id="KW-0472">Membrane</keyword>
<comment type="caution">
    <text evidence="2">The sequence shown here is derived from an EMBL/GenBank/DDBJ whole genome shotgun (WGS) entry which is preliminary data.</text>
</comment>
<sequence length="156" mass="18743">MRFYRSHSFKFVCISILSIVIIYQIYFLFFCLGDRFSPIRKEYFFTSINSEFEEISYTLEPFTIALPHFSDNEARNWFFNTTFYKRYSQQCLHDECEKYGFLFNDSKEHLNIHIALVNNGVYYDDACGYRYDEAALRRTFVAPNHVSVVYDTKCTF</sequence>
<dbReference type="Proteomes" id="UP000663844">
    <property type="component" value="Unassembled WGS sequence"/>
</dbReference>
<gene>
    <name evidence="2" type="ORF">OXD698_LOCUS43538</name>
</gene>
<evidence type="ECO:0000256" key="1">
    <source>
        <dbReference type="SAM" id="Phobius"/>
    </source>
</evidence>
<feature type="transmembrane region" description="Helical" evidence="1">
    <location>
        <begin position="12"/>
        <end position="30"/>
    </location>
</feature>